<organism evidence="4 5">
    <name type="scientific">Seiridium cardinale</name>
    <dbReference type="NCBI Taxonomy" id="138064"/>
    <lineage>
        <taxon>Eukaryota</taxon>
        <taxon>Fungi</taxon>
        <taxon>Dikarya</taxon>
        <taxon>Ascomycota</taxon>
        <taxon>Pezizomycotina</taxon>
        <taxon>Sordariomycetes</taxon>
        <taxon>Xylariomycetidae</taxon>
        <taxon>Amphisphaeriales</taxon>
        <taxon>Sporocadaceae</taxon>
        <taxon>Seiridium</taxon>
    </lineage>
</organism>
<protein>
    <recommendedName>
        <fullName evidence="1">protein-ribulosamine 3-kinase</fullName>
        <ecNumber evidence="1">2.7.1.172</ecNumber>
    </recommendedName>
</protein>
<dbReference type="PANTHER" id="PTHR12149:SF8">
    <property type="entry name" value="PROTEIN-RIBULOSAMINE 3-KINASE"/>
    <property type="match status" value="1"/>
</dbReference>
<comment type="catalytic activity">
    <reaction evidence="2">
        <text>N(6)-D-ribulosyl-L-lysyl-[protein] + ATP = N(6)-(3-O-phospho-D-ribulosyl)-L-lysyl-[protein] + ADP + H(+)</text>
        <dbReference type="Rhea" id="RHEA:48432"/>
        <dbReference type="Rhea" id="RHEA-COMP:12103"/>
        <dbReference type="Rhea" id="RHEA-COMP:12104"/>
        <dbReference type="ChEBI" id="CHEBI:15378"/>
        <dbReference type="ChEBI" id="CHEBI:30616"/>
        <dbReference type="ChEBI" id="CHEBI:90418"/>
        <dbReference type="ChEBI" id="CHEBI:90420"/>
        <dbReference type="ChEBI" id="CHEBI:456216"/>
        <dbReference type="EC" id="2.7.1.172"/>
    </reaction>
    <physiologicalReaction direction="left-to-right" evidence="2">
        <dbReference type="Rhea" id="RHEA:48433"/>
    </physiologicalReaction>
</comment>
<dbReference type="Proteomes" id="UP001465668">
    <property type="component" value="Unassembled WGS sequence"/>
</dbReference>
<feature type="compositionally biased region" description="Polar residues" evidence="3">
    <location>
        <begin position="358"/>
        <end position="367"/>
    </location>
</feature>
<evidence type="ECO:0000256" key="2">
    <source>
        <dbReference type="ARBA" id="ARBA00048655"/>
    </source>
</evidence>
<proteinExistence type="predicted"/>
<keyword evidence="5" id="KW-1185">Reference proteome</keyword>
<evidence type="ECO:0000256" key="3">
    <source>
        <dbReference type="SAM" id="MobiDB-lite"/>
    </source>
</evidence>
<evidence type="ECO:0000313" key="4">
    <source>
        <dbReference type="EMBL" id="KAK9783881.1"/>
    </source>
</evidence>
<comment type="caution">
    <text evidence="4">The sequence shown here is derived from an EMBL/GenBank/DDBJ whole genome shotgun (WGS) entry which is preliminary data.</text>
</comment>
<feature type="region of interest" description="Disordered" evidence="3">
    <location>
        <begin position="348"/>
        <end position="367"/>
    </location>
</feature>
<dbReference type="InterPro" id="IPR016477">
    <property type="entry name" value="Fructo-/Ketosamine-3-kinase"/>
</dbReference>
<name>A0ABR2Y9I5_9PEZI</name>
<dbReference type="InterPro" id="IPR011009">
    <property type="entry name" value="Kinase-like_dom_sf"/>
</dbReference>
<dbReference type="Pfam" id="PF03881">
    <property type="entry name" value="Fructosamin_kin"/>
    <property type="match status" value="1"/>
</dbReference>
<gene>
    <name evidence="4" type="ORF">SCAR479_00440</name>
</gene>
<dbReference type="SUPFAM" id="SSF56112">
    <property type="entry name" value="Protein kinase-like (PK-like)"/>
    <property type="match status" value="1"/>
</dbReference>
<dbReference type="EC" id="2.7.1.172" evidence="1"/>
<sequence>MDVSGTWDGTPHWEKEPEVAERFIRYIDPNVESRLTNGAVPRDIIPHGASFWTRTAQILAAEEDGSPISFFLKVSIGDDGKGMMHGEFESMKALNKALPELVPEPIAWGTYSTDGDIHFFLCTFYDMDEELCSLDTFPKMLAELHKRGSSPTGKFGFGVTTYQGRLAQDPTWCDTWEESFSRNTDIFFEHELKAQGPDEEIAQLREIITKRVIPRLLRPMETGGRKVAPRLIHGDLWEGNAGTDLVTAIPKIYDACSWYAHNEFEMAPWRPARQKMGKPYVRAYLDHFPVSEPVADFDGRNALYALRFNLCSSGLYPGNLNYRNVVRNDMRELIERFPESFEEWEKEQTSWKNRESNVTKSSNAAFR</sequence>
<dbReference type="EMBL" id="JARVKM010000001">
    <property type="protein sequence ID" value="KAK9783881.1"/>
    <property type="molecule type" value="Genomic_DNA"/>
</dbReference>
<reference evidence="4 5" key="1">
    <citation type="submission" date="2024-02" db="EMBL/GenBank/DDBJ databases">
        <title>First draft genome assembly of two strains of Seiridium cardinale.</title>
        <authorList>
            <person name="Emiliani G."/>
            <person name="Scali E."/>
        </authorList>
    </citation>
    <scope>NUCLEOTIDE SEQUENCE [LARGE SCALE GENOMIC DNA]</scope>
    <source>
        <strain evidence="4 5">BM-138-000479</strain>
    </source>
</reference>
<evidence type="ECO:0000313" key="5">
    <source>
        <dbReference type="Proteomes" id="UP001465668"/>
    </source>
</evidence>
<dbReference type="Gene3D" id="3.90.1200.10">
    <property type="match status" value="1"/>
</dbReference>
<feature type="compositionally biased region" description="Basic and acidic residues" evidence="3">
    <location>
        <begin position="348"/>
        <end position="357"/>
    </location>
</feature>
<dbReference type="PANTHER" id="PTHR12149">
    <property type="entry name" value="FRUCTOSAMINE 3 KINASE-RELATED PROTEIN"/>
    <property type="match status" value="1"/>
</dbReference>
<accession>A0ABR2Y9I5</accession>
<evidence type="ECO:0000256" key="1">
    <source>
        <dbReference type="ARBA" id="ARBA00011961"/>
    </source>
</evidence>